<feature type="compositionally biased region" description="Basic and acidic residues" evidence="1">
    <location>
        <begin position="95"/>
        <end position="105"/>
    </location>
</feature>
<proteinExistence type="predicted"/>
<evidence type="ECO:0000256" key="1">
    <source>
        <dbReference type="SAM" id="MobiDB-lite"/>
    </source>
</evidence>
<feature type="region of interest" description="Disordered" evidence="1">
    <location>
        <begin position="95"/>
        <end position="129"/>
    </location>
</feature>
<name>A0AA88MD14_CHASR</name>
<dbReference type="AlphaFoldDB" id="A0AA88MD14"/>
<dbReference type="EMBL" id="JAUPFM010000012">
    <property type="protein sequence ID" value="KAK2835425.1"/>
    <property type="molecule type" value="Genomic_DNA"/>
</dbReference>
<evidence type="ECO:0000313" key="3">
    <source>
        <dbReference type="Proteomes" id="UP001187415"/>
    </source>
</evidence>
<comment type="caution">
    <text evidence="2">The sequence shown here is derived from an EMBL/GenBank/DDBJ whole genome shotgun (WGS) entry which is preliminary data.</text>
</comment>
<gene>
    <name evidence="2" type="ORF">Q5P01_015909</name>
</gene>
<feature type="region of interest" description="Disordered" evidence="1">
    <location>
        <begin position="271"/>
        <end position="316"/>
    </location>
</feature>
<dbReference type="PANTHER" id="PTHR35675:SF1">
    <property type="entry name" value="RIKEN CDNA 2810459M11 GENE"/>
    <property type="match status" value="1"/>
</dbReference>
<reference evidence="2" key="1">
    <citation type="submission" date="2023-07" db="EMBL/GenBank/DDBJ databases">
        <title>Chromosome-level Genome Assembly of Striped Snakehead (Channa striata).</title>
        <authorList>
            <person name="Liu H."/>
        </authorList>
    </citation>
    <scope>NUCLEOTIDE SEQUENCE</scope>
    <source>
        <strain evidence="2">Gz</strain>
        <tissue evidence="2">Muscle</tissue>
    </source>
</reference>
<evidence type="ECO:0000313" key="2">
    <source>
        <dbReference type="EMBL" id="KAK2835425.1"/>
    </source>
</evidence>
<protein>
    <submittedName>
        <fullName evidence="2">Uncharacterized protein</fullName>
    </submittedName>
</protein>
<keyword evidence="3" id="KW-1185">Reference proteome</keyword>
<dbReference type="Proteomes" id="UP001187415">
    <property type="component" value="Unassembled WGS sequence"/>
</dbReference>
<sequence length="316" mass="35006">MAESASLEDPVPEEEREFQRVINVIGGRERICLVSDASQRKDVDVDDAGILQEFIRDMFHISARIDSSASCSHREATGADYVSSTNDAAKCHEIPLKARPQDPDGKTCPGRTDGQNGRAHRTATRRTNIHSHKRAIDSPAIIFIFRQTFLSKASNEVNLKEILKDVKARTKCARVTRPALIGLVRTRQENAASHRCVELLESLMRSVFRKHPPGTIWVGCFIPKTEAKMLSIKKNACSVIYSSQTADNTGDRGNLLFWPFQCLFWPQGRGARGQANNSSTNREKGDTGSVEEGIPLKTNSLSTVHHVNEIPNEGSS</sequence>
<organism evidence="2 3">
    <name type="scientific">Channa striata</name>
    <name type="common">Snakehead murrel</name>
    <name type="synonym">Ophicephalus striatus</name>
    <dbReference type="NCBI Taxonomy" id="64152"/>
    <lineage>
        <taxon>Eukaryota</taxon>
        <taxon>Metazoa</taxon>
        <taxon>Chordata</taxon>
        <taxon>Craniata</taxon>
        <taxon>Vertebrata</taxon>
        <taxon>Euteleostomi</taxon>
        <taxon>Actinopterygii</taxon>
        <taxon>Neopterygii</taxon>
        <taxon>Teleostei</taxon>
        <taxon>Neoteleostei</taxon>
        <taxon>Acanthomorphata</taxon>
        <taxon>Anabantaria</taxon>
        <taxon>Anabantiformes</taxon>
        <taxon>Channoidei</taxon>
        <taxon>Channidae</taxon>
        <taxon>Channa</taxon>
    </lineage>
</organism>
<feature type="compositionally biased region" description="Basic residues" evidence="1">
    <location>
        <begin position="118"/>
        <end position="129"/>
    </location>
</feature>
<dbReference type="PANTHER" id="PTHR35675">
    <property type="entry name" value="HYPOTHETICAL PROTEIN LOC100362216"/>
    <property type="match status" value="1"/>
</dbReference>
<accession>A0AA88MD14</accession>